<proteinExistence type="predicted"/>
<reference evidence="1" key="1">
    <citation type="submission" date="2023-10" db="EMBL/GenBank/DDBJ databases">
        <authorList>
            <person name="Noh H."/>
        </authorList>
    </citation>
    <scope>NUCLEOTIDE SEQUENCE</scope>
    <source>
        <strain evidence="1">DUCC4014</strain>
    </source>
</reference>
<sequence>MATTNATKDNVDAQLASIDGDLQRLHGNYRSSWTRTLGHMGAVHVAQQRQEQDFGAMALLETHSAWHARSMRDSQEAHHATVKLFVDAVDLANGAGGGGASVNLPDVQVDEVIDDPAPAPGAAPALTLTEAPVAAAVGEVVALAPVIHDTDASVSSVTGHVDDTTRAELIRSLKTPLNFRWPTITIEGGAVEHNTKGDKDNHDVDDDDLDRASTVAQAPQPRGKTSIAVQKLAEITPVINMTTSNVCWAYSNGRCNDIVCPRGLYHACITCYKRKKAYNHPWCMGAGQH</sequence>
<evidence type="ECO:0000313" key="1">
    <source>
        <dbReference type="EMBL" id="WOO80824.1"/>
    </source>
</evidence>
<accession>A0AAF0Y9V3</accession>
<organism evidence="1 2">
    <name type="scientific">Vanrija pseudolonga</name>
    <dbReference type="NCBI Taxonomy" id="143232"/>
    <lineage>
        <taxon>Eukaryota</taxon>
        <taxon>Fungi</taxon>
        <taxon>Dikarya</taxon>
        <taxon>Basidiomycota</taxon>
        <taxon>Agaricomycotina</taxon>
        <taxon>Tremellomycetes</taxon>
        <taxon>Trichosporonales</taxon>
        <taxon>Trichosporonaceae</taxon>
        <taxon>Vanrija</taxon>
    </lineage>
</organism>
<evidence type="ECO:0000313" key="2">
    <source>
        <dbReference type="Proteomes" id="UP000827549"/>
    </source>
</evidence>
<gene>
    <name evidence="1" type="ORF">LOC62_03G004352</name>
</gene>
<dbReference type="GeneID" id="87807590"/>
<keyword evidence="2" id="KW-1185">Reference proteome</keyword>
<dbReference type="Proteomes" id="UP000827549">
    <property type="component" value="Chromosome 3"/>
</dbReference>
<protein>
    <submittedName>
        <fullName evidence="1">Uncharacterized protein</fullName>
    </submittedName>
</protein>
<dbReference type="EMBL" id="CP086716">
    <property type="protein sequence ID" value="WOO80824.1"/>
    <property type="molecule type" value="Genomic_DNA"/>
</dbReference>
<name>A0AAF0Y9V3_9TREE</name>
<dbReference type="AlphaFoldDB" id="A0AAF0Y9V3"/>
<dbReference type="RefSeq" id="XP_062626856.1">
    <property type="nucleotide sequence ID" value="XM_062770872.1"/>
</dbReference>